<dbReference type="GO" id="GO:0030170">
    <property type="term" value="F:pyridoxal phosphate binding"/>
    <property type="evidence" value="ECO:0007669"/>
    <property type="project" value="InterPro"/>
</dbReference>
<dbReference type="Pfam" id="PF00155">
    <property type="entry name" value="Aminotran_1_2"/>
    <property type="match status" value="1"/>
</dbReference>
<evidence type="ECO:0000313" key="7">
    <source>
        <dbReference type="EMBL" id="PWV76106.1"/>
    </source>
</evidence>
<evidence type="ECO:0000256" key="3">
    <source>
        <dbReference type="ARBA" id="ARBA00022679"/>
    </source>
</evidence>
<dbReference type="Gene3D" id="3.40.640.10">
    <property type="entry name" value="Type I PLP-dependent aspartate aminotransferase-like (Major domain)"/>
    <property type="match status" value="1"/>
</dbReference>
<protein>
    <submittedName>
        <fullName evidence="7">Histidinol-phosphate aminotransferase</fullName>
    </submittedName>
</protein>
<dbReference type="SUPFAM" id="SSF53383">
    <property type="entry name" value="PLP-dependent transferases"/>
    <property type="match status" value="1"/>
</dbReference>
<dbReference type="GO" id="GO:0008483">
    <property type="term" value="F:transaminase activity"/>
    <property type="evidence" value="ECO:0007669"/>
    <property type="project" value="UniProtKB-KW"/>
</dbReference>
<dbReference type="PROSITE" id="PS00599">
    <property type="entry name" value="AA_TRANSFER_CLASS_2"/>
    <property type="match status" value="1"/>
</dbReference>
<dbReference type="InterPro" id="IPR015421">
    <property type="entry name" value="PyrdxlP-dep_Trfase_major"/>
</dbReference>
<comment type="similarity">
    <text evidence="5">Belongs to the class-II pyridoxal-phosphate-dependent aminotransferase family.</text>
</comment>
<accession>A0A317NL95</accession>
<evidence type="ECO:0000259" key="6">
    <source>
        <dbReference type="Pfam" id="PF00155"/>
    </source>
</evidence>
<dbReference type="AlphaFoldDB" id="A0A317NL95"/>
<dbReference type="Proteomes" id="UP000246410">
    <property type="component" value="Unassembled WGS sequence"/>
</dbReference>
<evidence type="ECO:0000256" key="1">
    <source>
        <dbReference type="ARBA" id="ARBA00001933"/>
    </source>
</evidence>
<dbReference type="CDD" id="cd00609">
    <property type="entry name" value="AAT_like"/>
    <property type="match status" value="1"/>
</dbReference>
<dbReference type="RefSeq" id="WP_167456256.1">
    <property type="nucleotide sequence ID" value="NZ_QGTL01000004.1"/>
</dbReference>
<dbReference type="InterPro" id="IPR001917">
    <property type="entry name" value="Aminotrans_II_pyridoxalP_BS"/>
</dbReference>
<dbReference type="PANTHER" id="PTHR43643">
    <property type="entry name" value="HISTIDINOL-PHOSPHATE AMINOTRANSFERASE 2"/>
    <property type="match status" value="1"/>
</dbReference>
<keyword evidence="4 5" id="KW-0663">Pyridoxal phosphate</keyword>
<dbReference type="EMBL" id="QGTL01000004">
    <property type="protein sequence ID" value="PWV76106.1"/>
    <property type="molecule type" value="Genomic_DNA"/>
</dbReference>
<name>A0A317NL95_9NOCA</name>
<evidence type="ECO:0000256" key="2">
    <source>
        <dbReference type="ARBA" id="ARBA00022576"/>
    </source>
</evidence>
<dbReference type="InterPro" id="IPR015422">
    <property type="entry name" value="PyrdxlP-dep_Trfase_small"/>
</dbReference>
<proteinExistence type="inferred from homology"/>
<keyword evidence="2 7" id="KW-0032">Aminotransferase</keyword>
<comment type="cofactor">
    <cofactor evidence="1 5">
        <name>pyridoxal 5'-phosphate</name>
        <dbReference type="ChEBI" id="CHEBI:597326"/>
    </cofactor>
</comment>
<gene>
    <name evidence="7" type="ORF">DFR69_104208</name>
</gene>
<dbReference type="InterPro" id="IPR050106">
    <property type="entry name" value="HistidinolP_aminotransfase"/>
</dbReference>
<evidence type="ECO:0000313" key="8">
    <source>
        <dbReference type="Proteomes" id="UP000246410"/>
    </source>
</evidence>
<reference evidence="7 8" key="1">
    <citation type="submission" date="2018-05" db="EMBL/GenBank/DDBJ databases">
        <title>Genomic Encyclopedia of Type Strains, Phase IV (KMG-IV): sequencing the most valuable type-strain genomes for metagenomic binning, comparative biology and taxonomic classification.</title>
        <authorList>
            <person name="Goeker M."/>
        </authorList>
    </citation>
    <scope>NUCLEOTIDE SEQUENCE [LARGE SCALE GENOMIC DNA]</scope>
    <source>
        <strain evidence="7 8">DSM 44717</strain>
    </source>
</reference>
<feature type="domain" description="Aminotransferase class I/classII large" evidence="6">
    <location>
        <begin position="22"/>
        <end position="313"/>
    </location>
</feature>
<evidence type="ECO:0000256" key="5">
    <source>
        <dbReference type="RuleBase" id="RU003693"/>
    </source>
</evidence>
<sequence>MTVRLAEPSVPSRRFHGTAALFDLSLSENPFPPLPSVVAAVRDTLASANRYPEFLPERLPRLIAERLGVLADEVVVGAGATGVAMQILRALAGGEIVSSTPTFDGYPIMAEMAGMPLVSVPLDPAGQQDLAALRRAVHRRTALVVLCRPHNPTGTVLDAAAVRGFLAAIPRRVPVLLDEAYAEFLDPADRLDVDGLLRRHANLLVLRTFSKAYGLAGLRIGYCVGRGELIARVRGQQLPFGTPAAAAAAVRACYAADDELRARVGHIRREREELRMSLRACWIDAPVSQANFLYLPGPGVATALRRAGIKAKPYPDGSARITVGDPTAGLAVHTALAGLRG</sequence>
<dbReference type="PANTHER" id="PTHR43643:SF3">
    <property type="entry name" value="HISTIDINOL-PHOSPHATE AMINOTRANSFERASE"/>
    <property type="match status" value="1"/>
</dbReference>
<comment type="caution">
    <text evidence="7">The sequence shown here is derived from an EMBL/GenBank/DDBJ whole genome shotgun (WGS) entry which is preliminary data.</text>
</comment>
<keyword evidence="8" id="KW-1185">Reference proteome</keyword>
<dbReference type="InterPro" id="IPR004839">
    <property type="entry name" value="Aminotransferase_I/II_large"/>
</dbReference>
<dbReference type="InterPro" id="IPR015424">
    <property type="entry name" value="PyrdxlP-dep_Trfase"/>
</dbReference>
<evidence type="ECO:0000256" key="4">
    <source>
        <dbReference type="ARBA" id="ARBA00022898"/>
    </source>
</evidence>
<keyword evidence="3 7" id="KW-0808">Transferase</keyword>
<organism evidence="7 8">
    <name type="scientific">Nocardia neocaledoniensis</name>
    <dbReference type="NCBI Taxonomy" id="236511"/>
    <lineage>
        <taxon>Bacteria</taxon>
        <taxon>Bacillati</taxon>
        <taxon>Actinomycetota</taxon>
        <taxon>Actinomycetes</taxon>
        <taxon>Mycobacteriales</taxon>
        <taxon>Nocardiaceae</taxon>
        <taxon>Nocardia</taxon>
    </lineage>
</organism>
<dbReference type="Gene3D" id="3.90.1150.10">
    <property type="entry name" value="Aspartate Aminotransferase, domain 1"/>
    <property type="match status" value="1"/>
</dbReference>